<gene>
    <name evidence="1" type="ORF">LCGC14_1769930</name>
</gene>
<sequence>MSLPKVYLAGPIAGCSWDEATDWRIHAQDFLYDCEVVNPLRCEEYLEGSKKLPSTNAEWTALSKPTSNAHAITVRSHWDAVRADVVLANFIGAKSVSLGSCFELAWAWGAGIPCVVVLDD</sequence>
<proteinExistence type="predicted"/>
<evidence type="ECO:0008006" key="2">
    <source>
        <dbReference type="Google" id="ProtNLM"/>
    </source>
</evidence>
<dbReference type="AlphaFoldDB" id="A0A0F9GYJ7"/>
<comment type="caution">
    <text evidence="1">The sequence shown here is derived from an EMBL/GenBank/DDBJ whole genome shotgun (WGS) entry which is preliminary data.</text>
</comment>
<dbReference type="SUPFAM" id="SSF52309">
    <property type="entry name" value="N-(deoxy)ribosyltransferase-like"/>
    <property type="match status" value="1"/>
</dbReference>
<protein>
    <recommendedName>
        <fullName evidence="2">Nucleoside 2-deoxyribosyltransferase</fullName>
    </recommendedName>
</protein>
<evidence type="ECO:0000313" key="1">
    <source>
        <dbReference type="EMBL" id="KKM03889.1"/>
    </source>
</evidence>
<accession>A0A0F9GYJ7</accession>
<name>A0A0F9GYJ7_9ZZZZ</name>
<feature type="non-terminal residue" evidence="1">
    <location>
        <position position="120"/>
    </location>
</feature>
<dbReference type="Gene3D" id="3.40.50.450">
    <property type="match status" value="1"/>
</dbReference>
<organism evidence="1">
    <name type="scientific">marine sediment metagenome</name>
    <dbReference type="NCBI Taxonomy" id="412755"/>
    <lineage>
        <taxon>unclassified sequences</taxon>
        <taxon>metagenomes</taxon>
        <taxon>ecological metagenomes</taxon>
    </lineage>
</organism>
<dbReference type="InterPro" id="IPR007710">
    <property type="entry name" value="Nucleoside_deoxyribTrfase"/>
</dbReference>
<dbReference type="Pfam" id="PF05014">
    <property type="entry name" value="Nuc_deoxyrib_tr"/>
    <property type="match status" value="1"/>
</dbReference>
<dbReference type="EMBL" id="LAZR01016581">
    <property type="protein sequence ID" value="KKM03889.1"/>
    <property type="molecule type" value="Genomic_DNA"/>
</dbReference>
<reference evidence="1" key="1">
    <citation type="journal article" date="2015" name="Nature">
        <title>Complex archaea that bridge the gap between prokaryotes and eukaryotes.</title>
        <authorList>
            <person name="Spang A."/>
            <person name="Saw J.H."/>
            <person name="Jorgensen S.L."/>
            <person name="Zaremba-Niedzwiedzka K."/>
            <person name="Martijn J."/>
            <person name="Lind A.E."/>
            <person name="van Eijk R."/>
            <person name="Schleper C."/>
            <person name="Guy L."/>
            <person name="Ettema T.J."/>
        </authorList>
    </citation>
    <scope>NUCLEOTIDE SEQUENCE</scope>
</reference>